<dbReference type="SFLD" id="SFLDG01129">
    <property type="entry name" value="C1.5:_HAD__Beta-PGM__Phosphata"/>
    <property type="match status" value="1"/>
</dbReference>
<organism evidence="1">
    <name type="scientific">freshwater metagenome</name>
    <dbReference type="NCBI Taxonomy" id="449393"/>
    <lineage>
        <taxon>unclassified sequences</taxon>
        <taxon>metagenomes</taxon>
        <taxon>ecological metagenomes</taxon>
    </lineage>
</organism>
<dbReference type="PANTHER" id="PTHR18901:SF38">
    <property type="entry name" value="PSEUDOURIDINE-5'-PHOSPHATASE"/>
    <property type="match status" value="1"/>
</dbReference>
<dbReference type="Gene3D" id="1.10.150.240">
    <property type="entry name" value="Putative phosphatase, domain 2"/>
    <property type="match status" value="1"/>
</dbReference>
<dbReference type="PANTHER" id="PTHR18901">
    <property type="entry name" value="2-DEOXYGLUCOSE-6-PHOSPHATE PHOSPHATASE 2"/>
    <property type="match status" value="1"/>
</dbReference>
<sequence length="219" mass="22677">MMLLVADAVVLDLDGLLVDSESAAFEVACEIFSQEGVSLSRDLFATSVGLSSSHLYTALVSHFGLSVAVDDLLRRREHRLARFYLDPVPIQGAIEFVHRTVNCGVVVAVASSSPVTVVTCAIKALGLNSQIDVLVGRGGSFSGAPKPAPDVYLNALSQLGVTPDAAVGVEDSAIGAAASVAAGLTTVVVPSEWTRGHAFPPGVLSAHSLADLDVRRRSG</sequence>
<name>A0A6J7IA27_9ZZZZ</name>
<dbReference type="EMBL" id="CAFBNF010000003">
    <property type="protein sequence ID" value="CAB4927938.1"/>
    <property type="molecule type" value="Genomic_DNA"/>
</dbReference>
<dbReference type="Pfam" id="PF13419">
    <property type="entry name" value="HAD_2"/>
    <property type="match status" value="1"/>
</dbReference>
<dbReference type="Gene3D" id="3.40.50.1000">
    <property type="entry name" value="HAD superfamily/HAD-like"/>
    <property type="match status" value="1"/>
</dbReference>
<evidence type="ECO:0000313" key="1">
    <source>
        <dbReference type="EMBL" id="CAB4927938.1"/>
    </source>
</evidence>
<dbReference type="InterPro" id="IPR023214">
    <property type="entry name" value="HAD_sf"/>
</dbReference>
<dbReference type="InterPro" id="IPR023198">
    <property type="entry name" value="PGP-like_dom2"/>
</dbReference>
<dbReference type="SFLD" id="SFLDS00003">
    <property type="entry name" value="Haloacid_Dehalogenase"/>
    <property type="match status" value="1"/>
</dbReference>
<dbReference type="AlphaFoldDB" id="A0A6J7IA27"/>
<gene>
    <name evidence="1" type="ORF">UFOPK3773_00070</name>
</gene>
<accession>A0A6J7IA27</accession>
<dbReference type="InterPro" id="IPR006439">
    <property type="entry name" value="HAD-SF_hydro_IA"/>
</dbReference>
<dbReference type="NCBIfam" id="TIGR01509">
    <property type="entry name" value="HAD-SF-IA-v3"/>
    <property type="match status" value="1"/>
</dbReference>
<protein>
    <submittedName>
        <fullName evidence="1">Unannotated protein</fullName>
    </submittedName>
</protein>
<dbReference type="SUPFAM" id="SSF56784">
    <property type="entry name" value="HAD-like"/>
    <property type="match status" value="1"/>
</dbReference>
<proteinExistence type="predicted"/>
<dbReference type="InterPro" id="IPR041492">
    <property type="entry name" value="HAD_2"/>
</dbReference>
<dbReference type="InterPro" id="IPR036412">
    <property type="entry name" value="HAD-like_sf"/>
</dbReference>
<reference evidence="1" key="1">
    <citation type="submission" date="2020-05" db="EMBL/GenBank/DDBJ databases">
        <authorList>
            <person name="Chiriac C."/>
            <person name="Salcher M."/>
            <person name="Ghai R."/>
            <person name="Kavagutti S V."/>
        </authorList>
    </citation>
    <scope>NUCLEOTIDE SEQUENCE</scope>
</reference>